<feature type="region of interest" description="Disordered" evidence="1">
    <location>
        <begin position="1"/>
        <end position="56"/>
    </location>
</feature>
<feature type="compositionally biased region" description="Basic residues" evidence="1">
    <location>
        <begin position="19"/>
        <end position="30"/>
    </location>
</feature>
<protein>
    <submittedName>
        <fullName evidence="2">Uncharacterized protein</fullName>
    </submittedName>
</protein>
<evidence type="ECO:0000313" key="2">
    <source>
        <dbReference type="EMBL" id="KAG2569192.1"/>
    </source>
</evidence>
<dbReference type="AlphaFoldDB" id="A0A8T0Q9B0"/>
<comment type="caution">
    <text evidence="2">The sequence shown here is derived from an EMBL/GenBank/DDBJ whole genome shotgun (WGS) entry which is preliminary data.</text>
</comment>
<evidence type="ECO:0000256" key="1">
    <source>
        <dbReference type="SAM" id="MobiDB-lite"/>
    </source>
</evidence>
<gene>
    <name evidence="2" type="ORF">PVAP13_7NG372621</name>
</gene>
<reference evidence="2" key="1">
    <citation type="submission" date="2020-05" db="EMBL/GenBank/DDBJ databases">
        <title>WGS assembly of Panicum virgatum.</title>
        <authorList>
            <person name="Lovell J.T."/>
            <person name="Jenkins J."/>
            <person name="Shu S."/>
            <person name="Juenger T.E."/>
            <person name="Schmutz J."/>
        </authorList>
    </citation>
    <scope>NUCLEOTIDE SEQUENCE</scope>
    <source>
        <strain evidence="2">AP13</strain>
    </source>
</reference>
<accession>A0A8T0Q9B0</accession>
<proteinExistence type="predicted"/>
<name>A0A8T0Q9B0_PANVG</name>
<dbReference type="EMBL" id="CM029050">
    <property type="protein sequence ID" value="KAG2569192.1"/>
    <property type="molecule type" value="Genomic_DNA"/>
</dbReference>
<keyword evidence="3" id="KW-1185">Reference proteome</keyword>
<sequence length="147" mass="16051">MRDTSFGPVKALSQPSAAAHRRGHTQRREHHGPSPPSPSPLRPTADGNPGDRARGRKLLASVRWEIEVAPVSHTLLKCRPDGFRRFGLARPGHYRPVSALVRWLECGCWLLEGSSSLPGLRGSRGRVRAGLSLLAGSTPVKTVPRWC</sequence>
<evidence type="ECO:0000313" key="3">
    <source>
        <dbReference type="Proteomes" id="UP000823388"/>
    </source>
</evidence>
<dbReference type="Proteomes" id="UP000823388">
    <property type="component" value="Chromosome 7N"/>
</dbReference>
<organism evidence="2 3">
    <name type="scientific">Panicum virgatum</name>
    <name type="common">Blackwell switchgrass</name>
    <dbReference type="NCBI Taxonomy" id="38727"/>
    <lineage>
        <taxon>Eukaryota</taxon>
        <taxon>Viridiplantae</taxon>
        <taxon>Streptophyta</taxon>
        <taxon>Embryophyta</taxon>
        <taxon>Tracheophyta</taxon>
        <taxon>Spermatophyta</taxon>
        <taxon>Magnoliopsida</taxon>
        <taxon>Liliopsida</taxon>
        <taxon>Poales</taxon>
        <taxon>Poaceae</taxon>
        <taxon>PACMAD clade</taxon>
        <taxon>Panicoideae</taxon>
        <taxon>Panicodae</taxon>
        <taxon>Paniceae</taxon>
        <taxon>Panicinae</taxon>
        <taxon>Panicum</taxon>
        <taxon>Panicum sect. Hiantes</taxon>
    </lineage>
</organism>